<dbReference type="NCBIfam" id="NF011744">
    <property type="entry name" value="PRK15197.1"/>
    <property type="match status" value="1"/>
</dbReference>
<comment type="caution">
    <text evidence="10">The sequence shown here is derived from an EMBL/GenBank/DDBJ whole genome shotgun (WGS) entry which is preliminary data.</text>
</comment>
<keyword evidence="6" id="KW-0843">Virulence</keyword>
<dbReference type="EMBL" id="RMTL01000006">
    <property type="protein sequence ID" value="MFK56552.1"/>
    <property type="molecule type" value="Genomic_DNA"/>
</dbReference>
<protein>
    <submittedName>
        <fullName evidence="10">Type III secretion system effector PipB</fullName>
    </submittedName>
</protein>
<comment type="subcellular location">
    <subcellularLocation>
        <location evidence="1">Host membrane</location>
    </subcellularLocation>
    <subcellularLocation>
        <location evidence="2">Secreted</location>
    </subcellularLocation>
</comment>
<evidence type="ECO:0000256" key="2">
    <source>
        <dbReference type="ARBA" id="ARBA00004613"/>
    </source>
</evidence>
<dbReference type="Gene3D" id="3.30.2450.10">
    <property type="entry name" value="Secreted effector protein pipB2"/>
    <property type="match status" value="1"/>
</dbReference>
<dbReference type="Proteomes" id="UP000839509">
    <property type="component" value="Unassembled WGS sequence"/>
</dbReference>
<evidence type="ECO:0000256" key="6">
    <source>
        <dbReference type="ARBA" id="ARBA00023026"/>
    </source>
</evidence>
<dbReference type="Pfam" id="PF21684">
    <property type="entry name" value="PipB2_N"/>
    <property type="match status" value="1"/>
</dbReference>
<evidence type="ECO:0000313" key="10">
    <source>
        <dbReference type="EMBL" id="MFK56552.1"/>
    </source>
</evidence>
<dbReference type="Pfam" id="PF00805">
    <property type="entry name" value="Pentapeptide"/>
    <property type="match status" value="2"/>
</dbReference>
<dbReference type="GO" id="GO:0033644">
    <property type="term" value="C:host cell membrane"/>
    <property type="evidence" value="ECO:0007669"/>
    <property type="project" value="UniProtKB-SubCell"/>
</dbReference>
<name>A0A3J4LDM7_SALER</name>
<evidence type="ECO:0000256" key="1">
    <source>
        <dbReference type="ARBA" id="ARBA00004551"/>
    </source>
</evidence>
<dbReference type="PANTHER" id="PTHR14136">
    <property type="entry name" value="BTB_POZ DOMAIN-CONTAINING PROTEIN KCTD9"/>
    <property type="match status" value="1"/>
</dbReference>
<dbReference type="Gene3D" id="2.160.20.80">
    <property type="entry name" value="E3 ubiquitin-protein ligase SopA"/>
    <property type="match status" value="1"/>
</dbReference>
<dbReference type="InterPro" id="IPR048984">
    <property type="entry name" value="PipB2_N"/>
</dbReference>
<keyword evidence="7" id="KW-0472">Membrane</keyword>
<feature type="region of interest" description="Disordered" evidence="8">
    <location>
        <begin position="312"/>
        <end position="334"/>
    </location>
</feature>
<feature type="domain" description="Secreted effector protein PipB2 N-terminal" evidence="9">
    <location>
        <begin position="29"/>
        <end position="137"/>
    </location>
</feature>
<accession>A0A3J4LDM7</accession>
<keyword evidence="3" id="KW-0964">Secreted</keyword>
<gene>
    <name evidence="10" type="primary">pipB</name>
    <name evidence="10" type="ORF">EEM01_10370</name>
</gene>
<dbReference type="AlphaFoldDB" id="A0A3J4LDM7"/>
<keyword evidence="5" id="KW-1043">Host membrane</keyword>
<dbReference type="InterPro" id="IPR051082">
    <property type="entry name" value="Pentapeptide-BTB/POZ_domain"/>
</dbReference>
<sequence length="334" mass="36054">MPIIQPKPEDIARYLCAAGAGTKAAIKEATTPQGLCQWIMNFFTFGGVRRSHEMHYQEVMKKLTSALLHINKNDFNSGAKIFLEDINGCTTCFSRGTPSDSGIDAKVTIEVTKNGKTVTGQVYSKEFWNICRMLVLMQAHNIPLKVENALLTPDGFMNLCGVDLSYKDLQGEDLSGMDASGANFTGAKLCGATLDSVFLCNATFCGANLSSATISFANMTDANLNDTDLTHARVKQATLTGATMIGANLTNAVLEYTPLHGANMSRATLTNTTLTGINIKDARDTAPSASAAFVDDDENPFTIFRKQLEATNSRGVQDSPDIQYSPPTYQSGWV</sequence>
<evidence type="ECO:0000256" key="4">
    <source>
        <dbReference type="ARBA" id="ARBA00022737"/>
    </source>
</evidence>
<evidence type="ECO:0000256" key="3">
    <source>
        <dbReference type="ARBA" id="ARBA00022525"/>
    </source>
</evidence>
<evidence type="ECO:0000256" key="5">
    <source>
        <dbReference type="ARBA" id="ARBA00022870"/>
    </source>
</evidence>
<evidence type="ECO:0000259" key="9">
    <source>
        <dbReference type="Pfam" id="PF21684"/>
    </source>
</evidence>
<dbReference type="SUPFAM" id="SSF141571">
    <property type="entry name" value="Pentapeptide repeat-like"/>
    <property type="match status" value="1"/>
</dbReference>
<dbReference type="GO" id="GO:0005576">
    <property type="term" value="C:extracellular region"/>
    <property type="evidence" value="ECO:0007669"/>
    <property type="project" value="UniProtKB-SubCell"/>
</dbReference>
<proteinExistence type="predicted"/>
<evidence type="ECO:0000256" key="8">
    <source>
        <dbReference type="SAM" id="MobiDB-lite"/>
    </source>
</evidence>
<keyword evidence="4" id="KW-0677">Repeat</keyword>
<dbReference type="PANTHER" id="PTHR14136:SF17">
    <property type="entry name" value="BTB_POZ DOMAIN-CONTAINING PROTEIN KCTD9"/>
    <property type="match status" value="1"/>
</dbReference>
<organism evidence="10">
    <name type="scientific">Salmonella enterica</name>
    <name type="common">Salmonella choleraesuis</name>
    <dbReference type="NCBI Taxonomy" id="28901"/>
    <lineage>
        <taxon>Bacteria</taxon>
        <taxon>Pseudomonadati</taxon>
        <taxon>Pseudomonadota</taxon>
        <taxon>Gammaproteobacteria</taxon>
        <taxon>Enterobacterales</taxon>
        <taxon>Enterobacteriaceae</taxon>
        <taxon>Salmonella</taxon>
    </lineage>
</organism>
<evidence type="ECO:0000256" key="7">
    <source>
        <dbReference type="ARBA" id="ARBA00023136"/>
    </source>
</evidence>
<dbReference type="InterPro" id="IPR001646">
    <property type="entry name" value="5peptide_repeat"/>
</dbReference>
<reference evidence="10" key="1">
    <citation type="submission" date="2018-11" db="EMBL/GenBank/DDBJ databases">
        <authorList>
            <consortium name="PulseNet: The National Subtyping Network for Foodborne Disease Surveillance"/>
            <person name="Tarr C.L."/>
            <person name="Trees E."/>
            <person name="Katz L.S."/>
            <person name="Carleton-Romer H.A."/>
            <person name="Stroika S."/>
            <person name="Kucerova Z."/>
            <person name="Roache K.F."/>
            <person name="Sabol A.L."/>
            <person name="Besser J."/>
            <person name="Gerner-Smidt P."/>
        </authorList>
    </citation>
    <scope>NUCLEOTIDE SEQUENCE [LARGE SCALE GENOMIC DNA]</scope>
    <source>
        <strain evidence="10">PNUSAS059842</strain>
    </source>
</reference>